<keyword evidence="4" id="KW-1185">Reference proteome</keyword>
<evidence type="ECO:0000313" key="3">
    <source>
        <dbReference type="EMBL" id="RBP40531.1"/>
    </source>
</evidence>
<protein>
    <submittedName>
        <fullName evidence="3">Uncharacterized protein DUF4838</fullName>
    </submittedName>
</protein>
<dbReference type="Pfam" id="PF16126">
    <property type="entry name" value="DUF4838"/>
    <property type="match status" value="1"/>
</dbReference>
<accession>A0A366HDK7</accession>
<dbReference type="CDD" id="cd09620">
    <property type="entry name" value="CBM9_like_3"/>
    <property type="match status" value="1"/>
</dbReference>
<organism evidence="3 4">
    <name type="scientific">Roseimicrobium gellanilyticum</name>
    <dbReference type="NCBI Taxonomy" id="748857"/>
    <lineage>
        <taxon>Bacteria</taxon>
        <taxon>Pseudomonadati</taxon>
        <taxon>Verrucomicrobiota</taxon>
        <taxon>Verrucomicrobiia</taxon>
        <taxon>Verrucomicrobiales</taxon>
        <taxon>Verrucomicrobiaceae</taxon>
        <taxon>Roseimicrobium</taxon>
    </lineage>
</organism>
<feature type="signal peptide" evidence="2">
    <location>
        <begin position="1"/>
        <end position="26"/>
    </location>
</feature>
<keyword evidence="2" id="KW-0732">Signal</keyword>
<evidence type="ECO:0000256" key="2">
    <source>
        <dbReference type="SAM" id="SignalP"/>
    </source>
</evidence>
<evidence type="ECO:0000256" key="1">
    <source>
        <dbReference type="ARBA" id="ARBA00022801"/>
    </source>
</evidence>
<reference evidence="3 4" key="1">
    <citation type="submission" date="2018-06" db="EMBL/GenBank/DDBJ databases">
        <title>Genomic Encyclopedia of Type Strains, Phase IV (KMG-IV): sequencing the most valuable type-strain genomes for metagenomic binning, comparative biology and taxonomic classification.</title>
        <authorList>
            <person name="Goeker M."/>
        </authorList>
    </citation>
    <scope>NUCLEOTIDE SEQUENCE [LARGE SCALE GENOMIC DNA]</scope>
    <source>
        <strain evidence="3 4">DSM 25532</strain>
    </source>
</reference>
<dbReference type="SUPFAM" id="SSF49344">
    <property type="entry name" value="CBD9-like"/>
    <property type="match status" value="1"/>
</dbReference>
<dbReference type="InterPro" id="IPR032287">
    <property type="entry name" value="DUF4838"/>
</dbReference>
<dbReference type="EMBL" id="QNRR01000008">
    <property type="protein sequence ID" value="RBP40531.1"/>
    <property type="molecule type" value="Genomic_DNA"/>
</dbReference>
<dbReference type="Gene3D" id="3.30.379.10">
    <property type="entry name" value="Chitobiase/beta-hexosaminidase domain 2-like"/>
    <property type="match status" value="1"/>
</dbReference>
<gene>
    <name evidence="3" type="ORF">DES53_108238</name>
</gene>
<comment type="caution">
    <text evidence="3">The sequence shown here is derived from an EMBL/GenBank/DDBJ whole genome shotgun (WGS) entry which is preliminary data.</text>
</comment>
<proteinExistence type="predicted"/>
<dbReference type="PANTHER" id="PTHR47406">
    <property type="entry name" value="COAGULATION FACTOR 5/8 TYPE, C-TERMINAL"/>
    <property type="match status" value="1"/>
</dbReference>
<dbReference type="Gene3D" id="2.60.40.1190">
    <property type="match status" value="1"/>
</dbReference>
<name>A0A366HDK7_9BACT</name>
<dbReference type="AlphaFoldDB" id="A0A366HDK7"/>
<dbReference type="Proteomes" id="UP000253426">
    <property type="component" value="Unassembled WGS sequence"/>
</dbReference>
<dbReference type="OrthoDB" id="8038899at2"/>
<evidence type="ECO:0000313" key="4">
    <source>
        <dbReference type="Proteomes" id="UP000253426"/>
    </source>
</evidence>
<dbReference type="PANTHER" id="PTHR47406:SF2">
    <property type="entry name" value="ALPHA GLUCURONIDASE N-TERMINAL DOMAIN-CONTAINING PROTEIN"/>
    <property type="match status" value="1"/>
</dbReference>
<dbReference type="GO" id="GO:0016787">
    <property type="term" value="F:hydrolase activity"/>
    <property type="evidence" value="ECO:0007669"/>
    <property type="project" value="UniProtKB-KW"/>
</dbReference>
<dbReference type="GO" id="GO:0005975">
    <property type="term" value="P:carbohydrate metabolic process"/>
    <property type="evidence" value="ECO:0007669"/>
    <property type="project" value="UniProtKB-ARBA"/>
</dbReference>
<dbReference type="InterPro" id="IPR029018">
    <property type="entry name" value="Hex-like_dom2"/>
</dbReference>
<feature type="chain" id="PRO_5016918785" evidence="2">
    <location>
        <begin position="27"/>
        <end position="1110"/>
    </location>
</feature>
<keyword evidence="1" id="KW-0378">Hydrolase</keyword>
<dbReference type="InterPro" id="IPR011990">
    <property type="entry name" value="TPR-like_helical_dom_sf"/>
</dbReference>
<sequence>MLMKRALLSALLLASASLAPCATSSAATLVENGQARSEIVIAENALRPVRLAAQELQDHLKKITGAHVPIVTSPTTQSQTTKILVGRSTHTDKLRIFTDGLKDGAYRIVSGDGWLVLIGGDTEFTPIAPFARSNAEIASGKLQREWDAIMGELWGVPHAGLYKNRFRLPGTTGLPDAMRTTANASSISALEMWGFDERGSYNAVCGYLMDLGVRWYAPGEIGEVIPALKTLPLPKVDKTVIPDFPLRRFNVRLGVFGEDVAMWAMRLGLRDPYGIQVAHGLDDMTHRKEIFEKYPEWFALYGGKRHTAPDQRLNQLCYSNEELFQHTVRYVRAQLDHYKLEAISVMPPDGFSAMCQCEKCKGKDTPERGGQGLLSDYVWDFVNRVAKEVRKTHPEGKVMNCAYGAYTLPPLKIAKLEPNVVVSIVGGRRPANNRSEEQAEIKALRESWLPKTANPLINFENYPLTERGWYLPAYTPHVMGNSINAIKGTFQGEDIWLSMRQDFEKTDPGFNHYLVYFTQRMYWGGPQQDVDAMFREYVRLFYGPAEQEMLAFFDYCEKNWQDMEQDKTKADHALALFATAKAKAEPASIFSRRLGMVDAFLNGLRNKSEQLGKKRGPVPVFRLVGEGRGKIVIDGKLDDEPWAKVFPSATCRLRELQTGRLPTFGTTVKGTLIGNDLYLAFICEEEPGTKPQVGTSKKDDAALWYGDCVEVLLETNSHSYYQIAVSPSGAVVDLDRKAPRNAWLAWDSQVEAATSMSDGQWIVEMRIPITEDKSDPLHQVIGQKPTRSLPWFVNFCRQRVREDGQEHSAFSPTGADHFHNPMKFAHFYNGNSFQFDAAEPDADFLTAMRKASDLDTNKTREQALEAYQKAAEGDTTPLQKSYALENAAQAASQLRKYDVADQITASIPVDAVKKSVRMRHLLNQAKAPQVIAEYAGEDITKWPFWKRGDGYLARGRAHAVTKQAKEAESDLSNALQWIADKRVRDAALLIQGQNRETNLKDADGALTSYHTIVDGVAQIGSSDQYAALHGIARIQTQRGQFDDALKTLRIIQLEKAPGILRTTTQLAIGDTQLAAGRKVDAMATYQSIANDATTEPRFKKAAEEKMAGMK</sequence>
<dbReference type="SUPFAM" id="SSF48452">
    <property type="entry name" value="TPR-like"/>
    <property type="match status" value="1"/>
</dbReference>